<proteinExistence type="predicted"/>
<dbReference type="EMBL" id="CAJNIZ010015213">
    <property type="protein sequence ID" value="CAE7370794.1"/>
    <property type="molecule type" value="Genomic_DNA"/>
</dbReference>
<gene>
    <name evidence="2" type="primary">HERC1</name>
    <name evidence="2" type="ORF">SPIL2461_LOCUS9004</name>
</gene>
<organism evidence="2 3">
    <name type="scientific">Symbiodinium pilosum</name>
    <name type="common">Dinoflagellate</name>
    <dbReference type="NCBI Taxonomy" id="2952"/>
    <lineage>
        <taxon>Eukaryota</taxon>
        <taxon>Sar</taxon>
        <taxon>Alveolata</taxon>
        <taxon>Dinophyceae</taxon>
        <taxon>Suessiales</taxon>
        <taxon>Symbiodiniaceae</taxon>
        <taxon>Symbiodinium</taxon>
    </lineage>
</organism>
<comment type="caution">
    <text evidence="2">The sequence shown here is derived from an EMBL/GenBank/DDBJ whole genome shotgun (WGS) entry which is preliminary data.</text>
</comment>
<accession>A0A812Q516</accession>
<feature type="transmembrane region" description="Helical" evidence="1">
    <location>
        <begin position="133"/>
        <end position="158"/>
    </location>
</feature>
<dbReference type="Proteomes" id="UP000649617">
    <property type="component" value="Unassembled WGS sequence"/>
</dbReference>
<keyword evidence="1" id="KW-1133">Transmembrane helix</keyword>
<sequence length="498" mass="55010">MGHAASSCCAKDEKPAAVEDIDAGSKGASVDTTQSAVFDKKISCSSVDSVVSVAQSVDLTHTGSSLSLLRGIFLRKTFRGGGSIWRRKPANLTDEQLSVNFALSEPVRSLDVFLSHTWLTPGRWKFLSLLVRYGWPIMLVAWAFGTALSCLFTLLGALPLFYKEWEFHGIGFDEVMSMGFWATLAGVASSTGGLLLSPYMCGKDRRCFLDCTCIDQTDEARMQEGIRNIGGFLQSAEELHVLWTAPYLTRWCVFDLAAYHKLNPSGKVTIAPVFVEAIVCLLLVYMHVASWLFVALRISSTGGTLWIWIVLACMAGSFFPLMHACRHICSYKRVMLANLGNFDFENLACANECDRAIIREAIARWYGSVVWTFAAVMFALDWLWYPAVIGSGLYACDRWAREWSYNPAAVFQTIGIGLMVWLLFALGTGTAYSVNRGDLPYPWSLPLWIGSAFLSLHSLCGGVDCSCYACFGWFQMPNSCPSMRLLGEGRTCKGGLEQ</sequence>
<name>A0A812Q516_SYMPI</name>
<reference evidence="2" key="1">
    <citation type="submission" date="2021-02" db="EMBL/GenBank/DDBJ databases">
        <authorList>
            <person name="Dougan E. K."/>
            <person name="Rhodes N."/>
            <person name="Thang M."/>
            <person name="Chan C."/>
        </authorList>
    </citation>
    <scope>NUCLEOTIDE SEQUENCE</scope>
</reference>
<feature type="transmembrane region" description="Helical" evidence="1">
    <location>
        <begin position="365"/>
        <end position="385"/>
    </location>
</feature>
<evidence type="ECO:0000313" key="2">
    <source>
        <dbReference type="EMBL" id="CAE7370794.1"/>
    </source>
</evidence>
<feature type="transmembrane region" description="Helical" evidence="1">
    <location>
        <begin position="178"/>
        <end position="196"/>
    </location>
</feature>
<evidence type="ECO:0000313" key="3">
    <source>
        <dbReference type="Proteomes" id="UP000649617"/>
    </source>
</evidence>
<evidence type="ECO:0000256" key="1">
    <source>
        <dbReference type="SAM" id="Phobius"/>
    </source>
</evidence>
<keyword evidence="1" id="KW-0472">Membrane</keyword>
<keyword evidence="1" id="KW-0812">Transmembrane</keyword>
<protein>
    <submittedName>
        <fullName evidence="2">HERC1 protein</fullName>
    </submittedName>
</protein>
<dbReference type="AlphaFoldDB" id="A0A812Q516"/>
<keyword evidence="3" id="KW-1185">Reference proteome</keyword>
<feature type="transmembrane region" description="Helical" evidence="1">
    <location>
        <begin position="405"/>
        <end position="426"/>
    </location>
</feature>
<feature type="transmembrane region" description="Helical" evidence="1">
    <location>
        <begin position="270"/>
        <end position="293"/>
    </location>
</feature>
<feature type="transmembrane region" description="Helical" evidence="1">
    <location>
        <begin position="305"/>
        <end position="325"/>
    </location>
</feature>